<evidence type="ECO:0000256" key="2">
    <source>
        <dbReference type="ARBA" id="ARBA00022692"/>
    </source>
</evidence>
<organism evidence="7 8">
    <name type="scientific">Ureibacillus acetophenoni</name>
    <dbReference type="NCBI Taxonomy" id="614649"/>
    <lineage>
        <taxon>Bacteria</taxon>
        <taxon>Bacillati</taxon>
        <taxon>Bacillota</taxon>
        <taxon>Bacilli</taxon>
        <taxon>Bacillales</taxon>
        <taxon>Caryophanaceae</taxon>
        <taxon>Ureibacillus</taxon>
    </lineage>
</organism>
<accession>A0A285U826</accession>
<dbReference type="InterPro" id="IPR045062">
    <property type="entry name" value="Cyt_c_biogenesis_CcsA/CcmC"/>
</dbReference>
<feature type="transmembrane region" description="Helical" evidence="5">
    <location>
        <begin position="220"/>
        <end position="237"/>
    </location>
</feature>
<feature type="transmembrane region" description="Helical" evidence="5">
    <location>
        <begin position="244"/>
        <end position="264"/>
    </location>
</feature>
<feature type="transmembrane region" description="Helical" evidence="5">
    <location>
        <begin position="74"/>
        <end position="91"/>
    </location>
</feature>
<keyword evidence="2 5" id="KW-0812">Transmembrane</keyword>
<keyword evidence="3 5" id="KW-1133">Transmembrane helix</keyword>
<dbReference type="AlphaFoldDB" id="A0A285U826"/>
<dbReference type="PANTHER" id="PTHR30071:SF15">
    <property type="entry name" value="PROTEIN HEMX"/>
    <property type="match status" value="1"/>
</dbReference>
<evidence type="ECO:0000313" key="8">
    <source>
        <dbReference type="Proteomes" id="UP000219252"/>
    </source>
</evidence>
<gene>
    <name evidence="7" type="ORF">SAMN05877842_102360</name>
</gene>
<comment type="subcellular location">
    <subcellularLocation>
        <location evidence="1">Membrane</location>
        <topology evidence="1">Multi-pass membrane protein</topology>
    </subcellularLocation>
</comment>
<sequence>MIDSVISRIYEVMVILYAISIVLYFFDYFYKQVKIRRVAFWLVSIVWVMQTLFLVLYIFEMKRFPVLSLIEGVYFYAWLLITISIILHCIVRVDLPVFFINFLGFIFVTIHLFAPDYVQYPLRESLVSEMLIIHISFAMVSYATFTIAFVFSVLYLILYKLLKGKKYSKLWSRLPSLQQLSKWVNGSILIGNPLFLISIILGLEWAFLTLEGLSIIDAKIIGSFIIFVIYLMILILHHRGKITAIQYSWAQIYTFLLVVINFFLGSKLSSFHLWF</sequence>
<feature type="transmembrane region" description="Helical" evidence="5">
    <location>
        <begin position="130"/>
        <end position="162"/>
    </location>
</feature>
<proteinExistence type="predicted"/>
<feature type="transmembrane region" description="Helical" evidence="5">
    <location>
        <begin position="38"/>
        <end position="59"/>
    </location>
</feature>
<keyword evidence="8" id="KW-1185">Reference proteome</keyword>
<feature type="transmembrane region" description="Helical" evidence="5">
    <location>
        <begin position="183"/>
        <end position="208"/>
    </location>
</feature>
<dbReference type="InterPro" id="IPR002541">
    <property type="entry name" value="Cyt_c_assembly"/>
</dbReference>
<dbReference type="Pfam" id="PF01578">
    <property type="entry name" value="Cytochrom_C_asm"/>
    <property type="match status" value="1"/>
</dbReference>
<dbReference type="PANTHER" id="PTHR30071">
    <property type="entry name" value="HEME EXPORTER PROTEIN C"/>
    <property type="match status" value="1"/>
</dbReference>
<evidence type="ECO:0000313" key="7">
    <source>
        <dbReference type="EMBL" id="SOC36441.1"/>
    </source>
</evidence>
<evidence type="ECO:0000259" key="6">
    <source>
        <dbReference type="Pfam" id="PF01578"/>
    </source>
</evidence>
<evidence type="ECO:0000256" key="3">
    <source>
        <dbReference type="ARBA" id="ARBA00022989"/>
    </source>
</evidence>
<evidence type="ECO:0000256" key="4">
    <source>
        <dbReference type="ARBA" id="ARBA00023136"/>
    </source>
</evidence>
<dbReference type="OrthoDB" id="2417400at2"/>
<protein>
    <submittedName>
        <fullName evidence="7">HemX protein</fullName>
    </submittedName>
</protein>
<name>A0A285U826_9BACL</name>
<dbReference type="Proteomes" id="UP000219252">
    <property type="component" value="Unassembled WGS sequence"/>
</dbReference>
<feature type="transmembrane region" description="Helical" evidence="5">
    <location>
        <begin position="98"/>
        <end position="118"/>
    </location>
</feature>
<dbReference type="GO" id="GO:0005886">
    <property type="term" value="C:plasma membrane"/>
    <property type="evidence" value="ECO:0007669"/>
    <property type="project" value="TreeGrafter"/>
</dbReference>
<reference evidence="8" key="1">
    <citation type="submission" date="2017-08" db="EMBL/GenBank/DDBJ databases">
        <authorList>
            <person name="Varghese N."/>
            <person name="Submissions S."/>
        </authorList>
    </citation>
    <scope>NUCLEOTIDE SEQUENCE [LARGE SCALE GENOMIC DNA]</scope>
    <source>
        <strain evidence="8">JC23</strain>
    </source>
</reference>
<dbReference type="GO" id="GO:0017004">
    <property type="term" value="P:cytochrome complex assembly"/>
    <property type="evidence" value="ECO:0007669"/>
    <property type="project" value="InterPro"/>
</dbReference>
<dbReference type="GO" id="GO:0020037">
    <property type="term" value="F:heme binding"/>
    <property type="evidence" value="ECO:0007669"/>
    <property type="project" value="InterPro"/>
</dbReference>
<evidence type="ECO:0000256" key="5">
    <source>
        <dbReference type="SAM" id="Phobius"/>
    </source>
</evidence>
<dbReference type="EMBL" id="OBQC01000002">
    <property type="protein sequence ID" value="SOC36441.1"/>
    <property type="molecule type" value="Genomic_DNA"/>
</dbReference>
<feature type="domain" description="Cytochrome c assembly protein" evidence="6">
    <location>
        <begin position="68"/>
        <end position="264"/>
    </location>
</feature>
<keyword evidence="4 5" id="KW-0472">Membrane</keyword>
<feature type="transmembrane region" description="Helical" evidence="5">
    <location>
        <begin position="6"/>
        <end position="26"/>
    </location>
</feature>
<dbReference type="RefSeq" id="WP_097148420.1">
    <property type="nucleotide sequence ID" value="NZ_OBQC01000002.1"/>
</dbReference>
<evidence type="ECO:0000256" key="1">
    <source>
        <dbReference type="ARBA" id="ARBA00004141"/>
    </source>
</evidence>